<feature type="region of interest" description="Disordered" evidence="1">
    <location>
        <begin position="459"/>
        <end position="537"/>
    </location>
</feature>
<feature type="compositionally biased region" description="Basic and acidic residues" evidence="1">
    <location>
        <begin position="573"/>
        <end position="588"/>
    </location>
</feature>
<feature type="compositionally biased region" description="Basic and acidic residues" evidence="1">
    <location>
        <begin position="637"/>
        <end position="659"/>
    </location>
</feature>
<dbReference type="RefSeq" id="WP_182559291.1">
    <property type="nucleotide sequence ID" value="NZ_JACGWT010000002.1"/>
</dbReference>
<evidence type="ECO:0000256" key="1">
    <source>
        <dbReference type="SAM" id="MobiDB-lite"/>
    </source>
</evidence>
<organism evidence="2 3">
    <name type="scientific">Microlunatus kandeliicorticis</name>
    <dbReference type="NCBI Taxonomy" id="1759536"/>
    <lineage>
        <taxon>Bacteria</taxon>
        <taxon>Bacillati</taxon>
        <taxon>Actinomycetota</taxon>
        <taxon>Actinomycetes</taxon>
        <taxon>Propionibacteriales</taxon>
        <taxon>Propionibacteriaceae</taxon>
        <taxon>Microlunatus</taxon>
    </lineage>
</organism>
<gene>
    <name evidence="2" type="ORF">FHX74_001317</name>
</gene>
<dbReference type="Proteomes" id="UP000523079">
    <property type="component" value="Unassembled WGS sequence"/>
</dbReference>
<feature type="compositionally biased region" description="Basic and acidic residues" evidence="1">
    <location>
        <begin position="504"/>
        <end position="537"/>
    </location>
</feature>
<feature type="compositionally biased region" description="Basic and acidic residues" evidence="1">
    <location>
        <begin position="670"/>
        <end position="682"/>
    </location>
</feature>
<sequence length="762" mass="82116">MAQTTARTKQPQDPYARQAKTLSAQVQRLRGWLGSDPSRLADLTDALLALDEHRLLGHQYRAAGPDAQEAVKRSAELLLADGPVGPYTTAPDAVRCGVAFLQLAAVQVGLGVPGGAGRTLASWQQLHAQLVPHRLDLRLPAVAAFRGLHAGARAALADGDPARANGWADRAAAALPSVPAEARADGFLELDLDLLLADVRWAAGRGEESLTLLHRARDRYEEMVGGRFDQPGRHPVPLLQRLAEPLFGLHRDLADRLRRSAEIELALVTRRRLVELLAGLAPRLEDPVPAQLTASLTDLADDLLVAGRVDEAVPVAGEAVGRAEERAAAGAPRLLAGAVWARVLAASGEPDEAADLLGGLRRAEAAAAGPEIVAYADAVQQELTGAEPGADLDALRDAARGVLPLGPRIDWPVADPGPAYAFVALAAAPEPVVRPADEDWIRAERDRAHRVEEERLVAARREGDERRRAEEQAARAAAEREAAQAAAAAEEARRVRAQQEAAAEADRVERQRRREERLREHQAELDRRAAEERAARRAELQTRIAALSADAVGAESSELERLRLELASLAEPTRVEPKPPRAEPEPPRAEPAPAEPEAARAEPEPPRAEPEPTRAEPVEAQKREELGASTGSAHAPAEPRTEFEPTRAEPVEAQEREEPVASTGSADVPAEPRTEPVDEVEATRARWQELRAAGERKAARAELERLVELLRARMEQDFTAWALPLQTALDDLASARLRGGDLFGSRAAARESKAISRRIGIG</sequence>
<dbReference type="EMBL" id="JACGWT010000002">
    <property type="protein sequence ID" value="MBA8793712.1"/>
    <property type="molecule type" value="Genomic_DNA"/>
</dbReference>
<keyword evidence="3" id="KW-1185">Reference proteome</keyword>
<comment type="caution">
    <text evidence="2">The sequence shown here is derived from an EMBL/GenBank/DDBJ whole genome shotgun (WGS) entry which is preliminary data.</text>
</comment>
<feature type="compositionally biased region" description="Basic and acidic residues" evidence="1">
    <location>
        <begin position="597"/>
        <end position="626"/>
    </location>
</feature>
<proteinExistence type="predicted"/>
<evidence type="ECO:0000313" key="3">
    <source>
        <dbReference type="Proteomes" id="UP000523079"/>
    </source>
</evidence>
<dbReference type="AlphaFoldDB" id="A0A7W3IR50"/>
<feature type="compositionally biased region" description="Basic and acidic residues" evidence="1">
    <location>
        <begin position="459"/>
        <end position="482"/>
    </location>
</feature>
<reference evidence="2 3" key="1">
    <citation type="submission" date="2020-07" db="EMBL/GenBank/DDBJ databases">
        <title>Sequencing the genomes of 1000 actinobacteria strains.</title>
        <authorList>
            <person name="Klenk H.-P."/>
        </authorList>
    </citation>
    <scope>NUCLEOTIDE SEQUENCE [LARGE SCALE GENOMIC DNA]</scope>
    <source>
        <strain evidence="2 3">DSM 100723</strain>
    </source>
</reference>
<name>A0A7W3IR50_9ACTN</name>
<evidence type="ECO:0000313" key="2">
    <source>
        <dbReference type="EMBL" id="MBA8793712.1"/>
    </source>
</evidence>
<feature type="region of interest" description="Disordered" evidence="1">
    <location>
        <begin position="566"/>
        <end position="682"/>
    </location>
</feature>
<protein>
    <submittedName>
        <fullName evidence="2">Uncharacterized protein</fullName>
    </submittedName>
</protein>
<accession>A0A7W3IR50</accession>